<proteinExistence type="predicted"/>
<dbReference type="EMBL" id="JAUDCG010000008">
    <property type="protein sequence ID" value="MDM8156543.1"/>
    <property type="molecule type" value="Genomic_DNA"/>
</dbReference>
<gene>
    <name evidence="1" type="ORF">QUV96_02695</name>
</gene>
<evidence type="ECO:0000313" key="2">
    <source>
        <dbReference type="Proteomes" id="UP001529340"/>
    </source>
</evidence>
<accession>A0ABT7UA77</accession>
<name>A0ABT7UA77_9FIRM</name>
<organism evidence="1 2">
    <name type="scientific">Amedibacillus dolichus</name>
    <dbReference type="NCBI Taxonomy" id="31971"/>
    <lineage>
        <taxon>Bacteria</taxon>
        <taxon>Bacillati</taxon>
        <taxon>Bacillota</taxon>
        <taxon>Erysipelotrichia</taxon>
        <taxon>Erysipelotrichales</taxon>
        <taxon>Erysipelotrichaceae</taxon>
        <taxon>Amedibacillus</taxon>
    </lineage>
</organism>
<dbReference type="RefSeq" id="WP_289607013.1">
    <property type="nucleotide sequence ID" value="NZ_JAUDCG010000008.1"/>
</dbReference>
<dbReference type="Proteomes" id="UP001529340">
    <property type="component" value="Unassembled WGS sequence"/>
</dbReference>
<protein>
    <submittedName>
        <fullName evidence="1">Uncharacterized protein</fullName>
    </submittedName>
</protein>
<evidence type="ECO:0000313" key="1">
    <source>
        <dbReference type="EMBL" id="MDM8156543.1"/>
    </source>
</evidence>
<reference evidence="1" key="1">
    <citation type="submission" date="2023-06" db="EMBL/GenBank/DDBJ databases">
        <title>Identification and characterization of horizontal gene transfer across gut microbiota members of farm animals based on homology search.</title>
        <authorList>
            <person name="Schwarzerova J."/>
            <person name="Nykrynova M."/>
            <person name="Jureckova K."/>
            <person name="Cejkova D."/>
            <person name="Rychlik I."/>
        </authorList>
    </citation>
    <scope>NUCLEOTIDE SEQUENCE</scope>
    <source>
        <strain evidence="1">ET39</strain>
    </source>
</reference>
<comment type="caution">
    <text evidence="1">The sequence shown here is derived from an EMBL/GenBank/DDBJ whole genome shotgun (WGS) entry which is preliminary data.</text>
</comment>
<sequence length="59" mass="6851">MISMDSQMLSAPNSIGNSTMQVPLMRMPQLLAHQIRSRLALRDRDPLFQRNDVKKRSIR</sequence>
<keyword evidence="2" id="KW-1185">Reference proteome</keyword>
<reference evidence="1" key="2">
    <citation type="submission" date="2023-06" db="EMBL/GenBank/DDBJ databases">
        <authorList>
            <person name="Zeman M."/>
            <person name="Kubasova T."/>
            <person name="Jahodarova E."/>
            <person name="Nykrynova M."/>
            <person name="Rychlik I."/>
        </authorList>
    </citation>
    <scope>NUCLEOTIDE SEQUENCE</scope>
    <source>
        <strain evidence="1">ET39</strain>
    </source>
</reference>